<dbReference type="PANTHER" id="PTHR37984">
    <property type="entry name" value="PROTEIN CBG26694"/>
    <property type="match status" value="1"/>
</dbReference>
<dbReference type="EMBL" id="JAFNEN010000516">
    <property type="protein sequence ID" value="KAG8181416.1"/>
    <property type="molecule type" value="Genomic_DNA"/>
</dbReference>
<evidence type="ECO:0000313" key="2">
    <source>
        <dbReference type="Proteomes" id="UP000827092"/>
    </source>
</evidence>
<proteinExistence type="predicted"/>
<organism evidence="1 2">
    <name type="scientific">Oedothorax gibbosus</name>
    <dbReference type="NCBI Taxonomy" id="931172"/>
    <lineage>
        <taxon>Eukaryota</taxon>
        <taxon>Metazoa</taxon>
        <taxon>Ecdysozoa</taxon>
        <taxon>Arthropoda</taxon>
        <taxon>Chelicerata</taxon>
        <taxon>Arachnida</taxon>
        <taxon>Araneae</taxon>
        <taxon>Araneomorphae</taxon>
        <taxon>Entelegynae</taxon>
        <taxon>Araneoidea</taxon>
        <taxon>Linyphiidae</taxon>
        <taxon>Erigoninae</taxon>
        <taxon>Oedothorax</taxon>
    </lineage>
</organism>
<dbReference type="PANTHER" id="PTHR37984:SF8">
    <property type="entry name" value="CCHC-TYPE DOMAIN-CONTAINING PROTEIN"/>
    <property type="match status" value="1"/>
</dbReference>
<protein>
    <recommendedName>
        <fullName evidence="3">Reverse transcriptase RNase H-like domain-containing protein</fullName>
    </recommendedName>
</protein>
<dbReference type="InterPro" id="IPR050951">
    <property type="entry name" value="Retrovirus_Pol_polyprotein"/>
</dbReference>
<gene>
    <name evidence="1" type="ORF">JTE90_018883</name>
</gene>
<comment type="caution">
    <text evidence="1">The sequence shown here is derived from an EMBL/GenBank/DDBJ whole genome shotgun (WGS) entry which is preliminary data.</text>
</comment>
<dbReference type="AlphaFoldDB" id="A0AAV6UBL7"/>
<dbReference type="Proteomes" id="UP000827092">
    <property type="component" value="Unassembled WGS sequence"/>
</dbReference>
<name>A0AAV6UBL7_9ARAC</name>
<accession>A0AAV6UBL7</accession>
<sequence>MVFAFQKYHNLVYGHKVLVEGDHKPLMAIVQNPISKISSRLQRMLLKLLKYELTVKYLPGSQMYVADALSRAYIKEQVKDDPDMVNMVHSISKLLPMSEVRFKQFQKATAEDKDLKIICEYFLEGWPVKTKVPSNLKHYYKVKKDIVCVEGLVFLHDKIVIPSVLIGKKC</sequence>
<reference evidence="1 2" key="1">
    <citation type="journal article" date="2022" name="Nat. Ecol. Evol.">
        <title>A masculinizing supergene underlies an exaggerated male reproductive morph in a spider.</title>
        <authorList>
            <person name="Hendrickx F."/>
            <person name="De Corte Z."/>
            <person name="Sonet G."/>
            <person name="Van Belleghem S.M."/>
            <person name="Kostlbacher S."/>
            <person name="Vangestel C."/>
        </authorList>
    </citation>
    <scope>NUCLEOTIDE SEQUENCE [LARGE SCALE GENOMIC DNA]</scope>
    <source>
        <strain evidence="1">W744_W776</strain>
    </source>
</reference>
<evidence type="ECO:0008006" key="3">
    <source>
        <dbReference type="Google" id="ProtNLM"/>
    </source>
</evidence>
<keyword evidence="2" id="KW-1185">Reference proteome</keyword>
<evidence type="ECO:0000313" key="1">
    <source>
        <dbReference type="EMBL" id="KAG8181416.1"/>
    </source>
</evidence>